<keyword evidence="2" id="KW-0418">Kinase</keyword>
<name>A0A1H4MQA3_9HYPH</name>
<dbReference type="Pfam" id="PF00294">
    <property type="entry name" value="PfkB"/>
    <property type="match status" value="1"/>
</dbReference>
<dbReference type="SUPFAM" id="SSF53613">
    <property type="entry name" value="Ribokinase-like"/>
    <property type="match status" value="1"/>
</dbReference>
<sequence>MIIVGGVYREECVRPHWSRIFGSAGRAAVALSALSPGSHLVAHAYTGWAEDVRQSMHGLGVTTDLREIISDVAFHYFHPLSISELVGAPDSPLPPLSASGDVILRFGMVEGDAAVSARRAVYDPQHPSAALLFHANGSTAKELAVVLNEVELEYGADSGDIWNYEIARDRFNADVIVVKRGPLGAVVMQPGGNIRIPAYRSEAVFKLGSGDIFSAVFAHLWGEREWPAAKAADFASRAVARYVSTRGTQVSLEGLEDLAPHAGGDAAGRIYIAAPFFTLSQRWLVDEMRGCLAMLGGDTFSPIHDVGAYGGSDYIAGKDLDGLRSCNTVLAVIDGEDAGTLFEIGYARNFGIPVVALAEAPRPESLTMLEGTGCTITDDFTTAVYGAIWSSLR</sequence>
<dbReference type="RefSeq" id="WP_090329567.1">
    <property type="nucleotide sequence ID" value="NZ_FNSL01000001.1"/>
</dbReference>
<dbReference type="Proteomes" id="UP000199064">
    <property type="component" value="Unassembled WGS sequence"/>
</dbReference>
<dbReference type="EMBL" id="FNSL01000001">
    <property type="protein sequence ID" value="SEB84522.1"/>
    <property type="molecule type" value="Genomic_DNA"/>
</dbReference>
<dbReference type="AlphaFoldDB" id="A0A1H4MQA3"/>
<protein>
    <submittedName>
        <fullName evidence="2">PfkB family carbohydrate kinase</fullName>
    </submittedName>
</protein>
<accession>A0A1H4MQA3</accession>
<dbReference type="InterPro" id="IPR011611">
    <property type="entry name" value="PfkB_dom"/>
</dbReference>
<proteinExistence type="predicted"/>
<evidence type="ECO:0000259" key="1">
    <source>
        <dbReference type="Pfam" id="PF00294"/>
    </source>
</evidence>
<evidence type="ECO:0000313" key="2">
    <source>
        <dbReference type="EMBL" id="SEB84522.1"/>
    </source>
</evidence>
<organism evidence="2 3">
    <name type="scientific">Nitratireductor aquibiodomus</name>
    <dbReference type="NCBI Taxonomy" id="204799"/>
    <lineage>
        <taxon>Bacteria</taxon>
        <taxon>Pseudomonadati</taxon>
        <taxon>Pseudomonadota</taxon>
        <taxon>Alphaproteobacteria</taxon>
        <taxon>Hyphomicrobiales</taxon>
        <taxon>Phyllobacteriaceae</taxon>
        <taxon>Nitratireductor</taxon>
    </lineage>
</organism>
<dbReference type="SUPFAM" id="SSF52309">
    <property type="entry name" value="N-(deoxy)ribosyltransferase-like"/>
    <property type="match status" value="1"/>
</dbReference>
<feature type="domain" description="Carbohydrate kinase PfkB" evidence="1">
    <location>
        <begin position="173"/>
        <end position="252"/>
    </location>
</feature>
<dbReference type="InterPro" id="IPR007710">
    <property type="entry name" value="Nucleoside_deoxyribTrfase"/>
</dbReference>
<reference evidence="3" key="1">
    <citation type="submission" date="2016-10" db="EMBL/GenBank/DDBJ databases">
        <authorList>
            <person name="Varghese N."/>
            <person name="Submissions S."/>
        </authorList>
    </citation>
    <scope>NUCLEOTIDE SEQUENCE [LARGE SCALE GENOMIC DNA]</scope>
    <source>
        <strain evidence="3">ES.061</strain>
    </source>
</reference>
<dbReference type="Pfam" id="PF05014">
    <property type="entry name" value="Nuc_deoxyrib_tr"/>
    <property type="match status" value="1"/>
</dbReference>
<keyword evidence="3" id="KW-1185">Reference proteome</keyword>
<evidence type="ECO:0000313" key="3">
    <source>
        <dbReference type="Proteomes" id="UP000199064"/>
    </source>
</evidence>
<dbReference type="Gene3D" id="3.40.1190.20">
    <property type="match status" value="1"/>
</dbReference>
<dbReference type="GO" id="GO:0016301">
    <property type="term" value="F:kinase activity"/>
    <property type="evidence" value="ECO:0007669"/>
    <property type="project" value="UniProtKB-KW"/>
</dbReference>
<gene>
    <name evidence="2" type="ORF">SAMN05216452_3399</name>
</gene>
<dbReference type="Gene3D" id="3.40.50.450">
    <property type="match status" value="1"/>
</dbReference>
<dbReference type="InterPro" id="IPR029056">
    <property type="entry name" value="Ribokinase-like"/>
</dbReference>
<keyword evidence="2" id="KW-0808">Transferase</keyword>